<accession>U5EP70</accession>
<dbReference type="EMBL" id="GANO01004840">
    <property type="protein sequence ID" value="JAB55031.1"/>
    <property type="molecule type" value="mRNA"/>
</dbReference>
<dbReference type="AlphaFoldDB" id="U5EP70"/>
<proteinExistence type="evidence at transcript level"/>
<sequence length="71" mass="8412">MESWLVDVKQLRIPRPKFAAMNLSPTHKYRSGPREPPRDYSLEDDFANTQIVDRKLQTQTEELRQALQEKL</sequence>
<reference evidence="1" key="1">
    <citation type="journal article" date="2014" name="Insect Biochem. Mol. Biol.">
        <title>An insight into the sialome of the frog biting fly, Corethrella appendiculata.</title>
        <authorList>
            <person name="Ribeiro J.M.C."/>
            <person name="Chagas A.C."/>
            <person name="Pham V.M."/>
            <person name="Lounibos L.P."/>
            <person name="Calvo E."/>
        </authorList>
    </citation>
    <scope>NUCLEOTIDE SEQUENCE</scope>
    <source>
        <tissue evidence="1">Salivary glands</tissue>
    </source>
</reference>
<organism evidence="1">
    <name type="scientific">Corethrella appendiculata</name>
    <dbReference type="NCBI Taxonomy" id="1370023"/>
    <lineage>
        <taxon>Eukaryota</taxon>
        <taxon>Metazoa</taxon>
        <taxon>Ecdysozoa</taxon>
        <taxon>Arthropoda</taxon>
        <taxon>Hexapoda</taxon>
        <taxon>Insecta</taxon>
        <taxon>Pterygota</taxon>
        <taxon>Neoptera</taxon>
        <taxon>Endopterygota</taxon>
        <taxon>Diptera</taxon>
        <taxon>Nematocera</taxon>
        <taxon>Culicoidea</taxon>
        <taxon>Chaoboridae</taxon>
        <taxon>Corethrella</taxon>
    </lineage>
</organism>
<name>U5EP70_9DIPT</name>
<evidence type="ECO:0000313" key="1">
    <source>
        <dbReference type="EMBL" id="JAB55031.1"/>
    </source>
</evidence>
<protein>
    <submittedName>
        <fullName evidence="1">Uncharacterized protein</fullName>
    </submittedName>
</protein>